<dbReference type="GO" id="GO:0051539">
    <property type="term" value="F:4 iron, 4 sulfur cluster binding"/>
    <property type="evidence" value="ECO:0007669"/>
    <property type="project" value="UniProtKB-KW"/>
</dbReference>
<dbReference type="GO" id="GO:0006270">
    <property type="term" value="P:DNA replication initiation"/>
    <property type="evidence" value="ECO:0007669"/>
    <property type="project" value="TreeGrafter"/>
</dbReference>
<dbReference type="KEGG" id="tet:TTHERM_00243710"/>
<feature type="compositionally biased region" description="Basic and acidic residues" evidence="11">
    <location>
        <begin position="501"/>
        <end position="514"/>
    </location>
</feature>
<evidence type="ECO:0000256" key="4">
    <source>
        <dbReference type="ARBA" id="ARBA00022515"/>
    </source>
</evidence>
<dbReference type="PANTHER" id="PTHR10537">
    <property type="entry name" value="DNA PRIMASE LARGE SUBUNIT"/>
    <property type="match status" value="1"/>
</dbReference>
<name>Q246C7_TETTS</name>
<dbReference type="Pfam" id="PF26466">
    <property type="entry name" value="DNA_primase_lrg_N"/>
    <property type="match status" value="1"/>
</dbReference>
<dbReference type="Gene3D" id="1.20.930.80">
    <property type="match status" value="1"/>
</dbReference>
<dbReference type="PDB" id="7UY8">
    <property type="method" value="EM"/>
    <property type="resolution" value="4.50 A"/>
    <property type="chains" value="D=1-540"/>
</dbReference>
<dbReference type="InterPro" id="IPR016558">
    <property type="entry name" value="DNA_primase_lsu_euk"/>
</dbReference>
<dbReference type="HOGENOM" id="CLU_026253_2_0_1"/>
<evidence type="ECO:0007829" key="15">
    <source>
        <dbReference type="PDB" id="7UY8"/>
    </source>
</evidence>
<keyword evidence="15" id="KW-0002">3D-structure</keyword>
<dbReference type="InterPro" id="IPR058560">
    <property type="entry name" value="DNA_primase_C"/>
</dbReference>
<evidence type="ECO:0000256" key="7">
    <source>
        <dbReference type="ARBA" id="ARBA00023004"/>
    </source>
</evidence>
<dbReference type="GO" id="GO:0005658">
    <property type="term" value="C:alpha DNA polymerase:primase complex"/>
    <property type="evidence" value="ECO:0007669"/>
    <property type="project" value="TreeGrafter"/>
</dbReference>
<evidence type="ECO:0000256" key="6">
    <source>
        <dbReference type="ARBA" id="ARBA00022723"/>
    </source>
</evidence>
<keyword evidence="14" id="KW-1185">Reference proteome</keyword>
<dbReference type="SMR" id="Q246C7"/>
<dbReference type="Proteomes" id="UP000009168">
    <property type="component" value="Unassembled WGS sequence"/>
</dbReference>
<keyword evidence="7" id="KW-0408">Iron</keyword>
<sequence length="540" mass="64290">MINNKQIQKIQQISKFQLKEYIEMQMQQHSLNKQIKEEERNYILLENAIDNSNIQGFQTIQEIVQLAMQRMKMIKEIIQEEPRFNLIDPLSKPNYNRIRVANKFITVAIPKSDPEYELKNKQQYAKEVLSHFLCKMAYAFYAEPETWLEFARAEAFILMDKLKSGQHHANFFSDENLKIKTISDELFKQAFPKIEATFSSIKIKKNDSEVEQINIKKDNFKMFKFIDHPSMLSNNDVVLHKGYIIIYKESTSKIVQNIFIERLLDEMRLLQLKFQNNGSKLDDDRLSFLKDLHKAEIFNDSTQFNSTQIHHYELDRLAKRDMPACMTYLMYGLNQKLHLKHFGRLQLGLFLKGAGLSLNEALTFWQKKFSKTSADDFKKKYDYNIRHNYGKLGKQLDYTPMSCQKIIGFQPLKDEFHGCPYKTMESQQLKDFLKLSYNITDEQFVQVNIFKNQKQYQLACKEVFKVLNDTRDKTKEQFYPYFDKVGNHPNAYFEQSLRMHEPQRFQKQDEEKKQNKQNRNQNFSANKQSTNKNNQMDLEF</sequence>
<dbReference type="GO" id="GO:0006269">
    <property type="term" value="P:DNA replication, synthesis of primer"/>
    <property type="evidence" value="ECO:0007669"/>
    <property type="project" value="UniProtKB-KW"/>
</dbReference>
<evidence type="ECO:0000256" key="3">
    <source>
        <dbReference type="ARBA" id="ARBA00022485"/>
    </source>
</evidence>
<dbReference type="FunCoup" id="Q246C7">
    <property type="interactions" value="504"/>
</dbReference>
<evidence type="ECO:0000256" key="10">
    <source>
        <dbReference type="SAM" id="Coils"/>
    </source>
</evidence>
<evidence type="ECO:0000313" key="14">
    <source>
        <dbReference type="Proteomes" id="UP000009168"/>
    </source>
</evidence>
<proteinExistence type="evidence at protein level"/>
<dbReference type="STRING" id="312017.Q246C7"/>
<keyword evidence="3" id="KW-0004">4Fe-4S</keyword>
<keyword evidence="9" id="KW-0238">DNA-binding</keyword>
<protein>
    <submittedName>
        <fullName evidence="13">Eukaryotic-type DNA primase, large subunit</fullName>
    </submittedName>
</protein>
<dbReference type="CDD" id="cd07322">
    <property type="entry name" value="PriL_PriS_Eukaryotic"/>
    <property type="match status" value="1"/>
</dbReference>
<evidence type="ECO:0000313" key="13">
    <source>
        <dbReference type="EMBL" id="EAS03456.2"/>
    </source>
</evidence>
<dbReference type="RefSeq" id="XP_001023701.2">
    <property type="nucleotide sequence ID" value="XM_001023701.3"/>
</dbReference>
<keyword evidence="4" id="KW-0639">Primosome</keyword>
<keyword evidence="10" id="KW-0175">Coiled coil</keyword>
<dbReference type="GO" id="GO:0046872">
    <property type="term" value="F:metal ion binding"/>
    <property type="evidence" value="ECO:0007669"/>
    <property type="project" value="UniProtKB-KW"/>
</dbReference>
<keyword evidence="5" id="KW-0235">DNA replication</keyword>
<evidence type="ECO:0000256" key="2">
    <source>
        <dbReference type="ARBA" id="ARBA00010564"/>
    </source>
</evidence>
<feature type="compositionally biased region" description="Polar residues" evidence="11">
    <location>
        <begin position="523"/>
        <end position="540"/>
    </location>
</feature>
<accession>Q246C7</accession>
<dbReference type="EMDB" id="EMD-26867"/>
<dbReference type="eggNOG" id="KOG2267">
    <property type="taxonomic scope" value="Eukaryota"/>
</dbReference>
<gene>
    <name evidence="13" type="ORF">TTHERM_00243710</name>
</gene>
<dbReference type="InParanoid" id="Q246C7"/>
<feature type="region of interest" description="Disordered" evidence="11">
    <location>
        <begin position="501"/>
        <end position="540"/>
    </location>
</feature>
<feature type="domain" description="DNA primase large subunit C-terminal" evidence="12">
    <location>
        <begin position="316"/>
        <end position="493"/>
    </location>
</feature>
<evidence type="ECO:0000256" key="9">
    <source>
        <dbReference type="ARBA" id="ARBA00023125"/>
    </source>
</evidence>
<dbReference type="AlphaFoldDB" id="Q246C7"/>
<evidence type="ECO:0000256" key="8">
    <source>
        <dbReference type="ARBA" id="ARBA00023014"/>
    </source>
</evidence>
<evidence type="ECO:0000256" key="1">
    <source>
        <dbReference type="ARBA" id="ARBA00001966"/>
    </source>
</evidence>
<dbReference type="EMBL" id="GG662474">
    <property type="protein sequence ID" value="EAS03456.2"/>
    <property type="molecule type" value="Genomic_DNA"/>
</dbReference>
<dbReference type="GO" id="GO:0003677">
    <property type="term" value="F:DNA binding"/>
    <property type="evidence" value="ECO:0007669"/>
    <property type="project" value="UniProtKB-KW"/>
</dbReference>
<evidence type="ECO:0000259" key="12">
    <source>
        <dbReference type="Pfam" id="PF04104"/>
    </source>
</evidence>
<keyword evidence="6" id="KW-0479">Metal-binding</keyword>
<evidence type="ECO:0000256" key="11">
    <source>
        <dbReference type="SAM" id="MobiDB-lite"/>
    </source>
</evidence>
<keyword evidence="8" id="KW-0411">Iron-sulfur</keyword>
<comment type="cofactor">
    <cofactor evidence="1">
        <name>[4Fe-4S] cluster</name>
        <dbReference type="ChEBI" id="CHEBI:49883"/>
    </cofactor>
</comment>
<feature type="coiled-coil region" evidence="10">
    <location>
        <begin position="21"/>
        <end position="55"/>
    </location>
</feature>
<dbReference type="Pfam" id="PF04104">
    <property type="entry name" value="DNA_primase_lrg"/>
    <property type="match status" value="1"/>
</dbReference>
<organism evidence="13 14">
    <name type="scientific">Tetrahymena thermophila (strain SB210)</name>
    <dbReference type="NCBI Taxonomy" id="312017"/>
    <lineage>
        <taxon>Eukaryota</taxon>
        <taxon>Sar</taxon>
        <taxon>Alveolata</taxon>
        <taxon>Ciliophora</taxon>
        <taxon>Intramacronucleata</taxon>
        <taxon>Oligohymenophorea</taxon>
        <taxon>Hymenostomatida</taxon>
        <taxon>Tetrahymenina</taxon>
        <taxon>Tetrahymenidae</taxon>
        <taxon>Tetrahymena</taxon>
    </lineage>
</organism>
<dbReference type="GeneID" id="7837371"/>
<dbReference type="PANTHER" id="PTHR10537:SF3">
    <property type="entry name" value="DNA PRIMASE LARGE SUBUNIT"/>
    <property type="match status" value="1"/>
</dbReference>
<reference evidence="14" key="1">
    <citation type="journal article" date="2006" name="PLoS Biol.">
        <title>Macronuclear genome sequence of the ciliate Tetrahymena thermophila, a model eukaryote.</title>
        <authorList>
            <person name="Eisen J.A."/>
            <person name="Coyne R.S."/>
            <person name="Wu M."/>
            <person name="Wu D."/>
            <person name="Thiagarajan M."/>
            <person name="Wortman J.R."/>
            <person name="Badger J.H."/>
            <person name="Ren Q."/>
            <person name="Amedeo P."/>
            <person name="Jones K.M."/>
            <person name="Tallon L.J."/>
            <person name="Delcher A.L."/>
            <person name="Salzberg S.L."/>
            <person name="Silva J.C."/>
            <person name="Haas B.J."/>
            <person name="Majoros W.H."/>
            <person name="Farzad M."/>
            <person name="Carlton J.M."/>
            <person name="Smith R.K. Jr."/>
            <person name="Garg J."/>
            <person name="Pearlman R.E."/>
            <person name="Karrer K.M."/>
            <person name="Sun L."/>
            <person name="Manning G."/>
            <person name="Elde N.C."/>
            <person name="Turkewitz A.P."/>
            <person name="Asai D.J."/>
            <person name="Wilkes D.E."/>
            <person name="Wang Y."/>
            <person name="Cai H."/>
            <person name="Collins K."/>
            <person name="Stewart B.A."/>
            <person name="Lee S.R."/>
            <person name="Wilamowska K."/>
            <person name="Weinberg Z."/>
            <person name="Ruzzo W.L."/>
            <person name="Wloga D."/>
            <person name="Gaertig J."/>
            <person name="Frankel J."/>
            <person name="Tsao C.-C."/>
            <person name="Gorovsky M.A."/>
            <person name="Keeling P.J."/>
            <person name="Waller R.F."/>
            <person name="Patron N.J."/>
            <person name="Cherry J.M."/>
            <person name="Stover N.A."/>
            <person name="Krieger C.J."/>
            <person name="del Toro C."/>
            <person name="Ryder H.F."/>
            <person name="Williamson S.C."/>
            <person name="Barbeau R.A."/>
            <person name="Hamilton E.P."/>
            <person name="Orias E."/>
        </authorList>
    </citation>
    <scope>NUCLEOTIDE SEQUENCE [LARGE SCALE GENOMIC DNA]</scope>
    <source>
        <strain evidence="14">SB210</strain>
    </source>
</reference>
<dbReference type="OrthoDB" id="421393at2759"/>
<evidence type="ECO:0000256" key="5">
    <source>
        <dbReference type="ARBA" id="ARBA00022705"/>
    </source>
</evidence>
<comment type="similarity">
    <text evidence="2">Belongs to the eukaryotic-type primase large subunit family.</text>
</comment>
<reference evidence="15" key="2">
    <citation type="journal article" date="2022" name="Nature">
        <title>Structure of Tetrahymena telomerase-bound CST with polymerase alpha-primase.</title>
        <authorList>
            <person name="He Y."/>
            <person name="Song H."/>
            <person name="Chan H."/>
            <person name="Liu B."/>
            <person name="Wang Y."/>
            <person name="Susac L."/>
            <person name="Zhou Z.H."/>
            <person name="Feigon J."/>
        </authorList>
    </citation>
    <scope>STRUCTURE BY ELECTRON MICROSCOPY (4.50 ANGSTROMS)</scope>
</reference>
<dbReference type="InterPro" id="IPR007238">
    <property type="entry name" value="DNA_primase_lsu_euk/arc"/>
</dbReference>